<feature type="transmembrane region" description="Helical" evidence="2">
    <location>
        <begin position="39"/>
        <end position="64"/>
    </location>
</feature>
<feature type="region of interest" description="Disordered" evidence="1">
    <location>
        <begin position="205"/>
        <end position="224"/>
    </location>
</feature>
<keyword evidence="4" id="KW-1185">Reference proteome</keyword>
<dbReference type="AlphaFoldDB" id="A0A0X2NJT8"/>
<organism evidence="3 4">
    <name type="scientific">Corynebacterium variabile</name>
    <dbReference type="NCBI Taxonomy" id="1727"/>
    <lineage>
        <taxon>Bacteria</taxon>
        <taxon>Bacillati</taxon>
        <taxon>Actinomycetota</taxon>
        <taxon>Actinomycetes</taxon>
        <taxon>Mycobacteriales</taxon>
        <taxon>Corynebacteriaceae</taxon>
        <taxon>Corynebacterium</taxon>
    </lineage>
</organism>
<dbReference type="OrthoDB" id="9791166at2"/>
<feature type="transmembrane region" description="Helical" evidence="2">
    <location>
        <begin position="231"/>
        <end position="251"/>
    </location>
</feature>
<feature type="compositionally biased region" description="Polar residues" evidence="1">
    <location>
        <begin position="270"/>
        <end position="287"/>
    </location>
</feature>
<dbReference type="EMBL" id="FAUH01000002">
    <property type="protein sequence ID" value="CUU65031.1"/>
    <property type="molecule type" value="Genomic_DNA"/>
</dbReference>
<reference evidence="4" key="1">
    <citation type="submission" date="2015-11" db="EMBL/GenBank/DDBJ databases">
        <authorList>
            <person name="Dugat-Bony E."/>
        </authorList>
    </citation>
    <scope>NUCLEOTIDE SEQUENCE [LARGE SCALE GENOMIC DNA]</scope>
    <source>
        <strain evidence="4">Mu292</strain>
    </source>
</reference>
<dbReference type="InterPro" id="IPR005625">
    <property type="entry name" value="PepSY-ass_TM"/>
</dbReference>
<evidence type="ECO:0000313" key="4">
    <source>
        <dbReference type="Proteomes" id="UP000182498"/>
    </source>
</evidence>
<keyword evidence="2" id="KW-0812">Transmembrane</keyword>
<feature type="region of interest" description="Disordered" evidence="1">
    <location>
        <begin position="270"/>
        <end position="309"/>
    </location>
</feature>
<feature type="transmembrane region" description="Helical" evidence="2">
    <location>
        <begin position="447"/>
        <end position="480"/>
    </location>
</feature>
<evidence type="ECO:0000256" key="2">
    <source>
        <dbReference type="SAM" id="Phobius"/>
    </source>
</evidence>
<dbReference type="PANTHER" id="PTHR34219:SF1">
    <property type="entry name" value="PEPSY DOMAIN-CONTAINING PROTEIN"/>
    <property type="match status" value="1"/>
</dbReference>
<dbReference type="Pfam" id="PF03929">
    <property type="entry name" value="PepSY_TM"/>
    <property type="match status" value="1"/>
</dbReference>
<proteinExistence type="predicted"/>
<dbReference type="OMA" id="LAWRWHF"/>
<dbReference type="RefSeq" id="WP_014011092.1">
    <property type="nucleotide sequence ID" value="NZ_FAUH01000002.1"/>
</dbReference>
<keyword evidence="2" id="KW-0472">Membrane</keyword>
<dbReference type="PANTHER" id="PTHR34219">
    <property type="entry name" value="IRON-REGULATED INNER MEMBRANE PROTEIN-RELATED"/>
    <property type="match status" value="1"/>
</dbReference>
<evidence type="ECO:0000256" key="1">
    <source>
        <dbReference type="SAM" id="MobiDB-lite"/>
    </source>
</evidence>
<dbReference type="Proteomes" id="UP000182498">
    <property type="component" value="Unassembled WGS sequence"/>
</dbReference>
<sequence length="502" mass="53366">MTTTTQYPSSGAGSAGLATATASGPSRPSRQSSRLLTRLHFFAGILCAPFILVAAVSGLLYAVAPTVEQVVYHDMLTATATDEHPTAEAVSAQVETAREKHPDLALAGIRLGDADETTRVLFTDPELPESTLRAVFIDPYSGDVKGDSTQYGSSASLPLRQWISDGHRNLWLGENGRLYSELAASWLGVLAVGGVIILWRRQRKGSGTGSRTRGMLRRDGKGRTRVMRRHGATGTIIAVGLVFLTVTGLTWSSVAGTNITQVREKLNWGTPSVSTDLPGMQGSTPTVSAEHAGHAGHAGHDMASMSPTTVSGLNAGSIDRVVDGAQRELRTPMTLTPPTAEGAAWSVAENRDSWRLTTDAVAVDWATGKVTDRLDSADWPLAAQATAWLIQLHMGTLFGLPNQIVLALLAAAIIAMVVRGYAMWWMRRGRSVLAAPPRRAGWGRPTVGTLVLGAALVVYGVIAPVFGATCLVFLALSLAWDISRRLIRRRGGEVTPGDRLPG</sequence>
<accession>A0A0X2NJT8</accession>
<keyword evidence="2" id="KW-1133">Transmembrane helix</keyword>
<feature type="transmembrane region" description="Helical" evidence="2">
    <location>
        <begin position="178"/>
        <end position="199"/>
    </location>
</feature>
<evidence type="ECO:0000313" key="3">
    <source>
        <dbReference type="EMBL" id="CUU65031.1"/>
    </source>
</evidence>
<protein>
    <submittedName>
        <fullName evidence="3">Uncharacterized iron-regulated membrane protein</fullName>
    </submittedName>
</protein>
<feature type="transmembrane region" description="Helical" evidence="2">
    <location>
        <begin position="404"/>
        <end position="426"/>
    </location>
</feature>
<gene>
    <name evidence="3" type="ORF">CVAR292_00340</name>
</gene>
<feature type="compositionally biased region" description="Low complexity" evidence="1">
    <location>
        <begin position="8"/>
        <end position="30"/>
    </location>
</feature>
<feature type="region of interest" description="Disordered" evidence="1">
    <location>
        <begin position="1"/>
        <end position="30"/>
    </location>
</feature>
<name>A0A0X2NJT8_9CORY</name>